<protein>
    <submittedName>
        <fullName evidence="1">Putative secreted protein</fullName>
    </submittedName>
</protein>
<dbReference type="EMBL" id="GGFJ01012580">
    <property type="protein sequence ID" value="MBW61721.1"/>
    <property type="molecule type" value="Transcribed_RNA"/>
</dbReference>
<organism evidence="1">
    <name type="scientific">Anopheles marajoara</name>
    <dbReference type="NCBI Taxonomy" id="58244"/>
    <lineage>
        <taxon>Eukaryota</taxon>
        <taxon>Metazoa</taxon>
        <taxon>Ecdysozoa</taxon>
        <taxon>Arthropoda</taxon>
        <taxon>Hexapoda</taxon>
        <taxon>Insecta</taxon>
        <taxon>Pterygota</taxon>
        <taxon>Neoptera</taxon>
        <taxon>Endopterygota</taxon>
        <taxon>Diptera</taxon>
        <taxon>Nematocera</taxon>
        <taxon>Culicoidea</taxon>
        <taxon>Culicidae</taxon>
        <taxon>Anophelinae</taxon>
        <taxon>Anopheles</taxon>
    </lineage>
</organism>
<proteinExistence type="predicted"/>
<name>A0A2M4C9A2_9DIPT</name>
<sequence>MHLFGIVTVLFRSASTGNVKILVSLGISTNRLHMSHENLEICSKRLSKRTAAISSREALSVHRNSFFFLREHCCFTSFSLPSLFFHDSRLCCCVCTNDDG</sequence>
<dbReference type="AlphaFoldDB" id="A0A2M4C9A2"/>
<accession>A0A2M4C9A2</accession>
<evidence type="ECO:0000313" key="1">
    <source>
        <dbReference type="EMBL" id="MBW61721.1"/>
    </source>
</evidence>
<reference evidence="1" key="1">
    <citation type="submission" date="2018-01" db="EMBL/GenBank/DDBJ databases">
        <title>An insight into the sialome of Amazonian anophelines.</title>
        <authorList>
            <person name="Ribeiro J.M."/>
            <person name="Scarpassa V."/>
            <person name="Calvo E."/>
        </authorList>
    </citation>
    <scope>NUCLEOTIDE SEQUENCE</scope>
    <source>
        <tissue evidence="1">Salivary glands</tissue>
    </source>
</reference>